<gene>
    <name evidence="2" type="ORF">PAM7971_00153</name>
</gene>
<dbReference type="SMART" id="SM00450">
    <property type="entry name" value="RHOD"/>
    <property type="match status" value="1"/>
</dbReference>
<organism evidence="2 3">
    <name type="scientific">Pacificibacter marinus</name>
    <dbReference type="NCBI Taxonomy" id="658057"/>
    <lineage>
        <taxon>Bacteria</taxon>
        <taxon>Pseudomonadati</taxon>
        <taxon>Pseudomonadota</taxon>
        <taxon>Alphaproteobacteria</taxon>
        <taxon>Rhodobacterales</taxon>
        <taxon>Roseobacteraceae</taxon>
        <taxon>Pacificibacter</taxon>
    </lineage>
</organism>
<dbReference type="AlphaFoldDB" id="A0A1Y5RAH0"/>
<reference evidence="2 3" key="1">
    <citation type="submission" date="2017-03" db="EMBL/GenBank/DDBJ databases">
        <authorList>
            <person name="Afonso C.L."/>
            <person name="Miller P.J."/>
            <person name="Scott M.A."/>
            <person name="Spackman E."/>
            <person name="Goraichik I."/>
            <person name="Dimitrov K.M."/>
            <person name="Suarez D.L."/>
            <person name="Swayne D.E."/>
        </authorList>
    </citation>
    <scope>NUCLEOTIDE SEQUENCE [LARGE SCALE GENOMIC DNA]</scope>
    <source>
        <strain evidence="2 3">CECT 7971</strain>
    </source>
</reference>
<keyword evidence="3" id="KW-1185">Reference proteome</keyword>
<dbReference type="Gene3D" id="3.40.250.10">
    <property type="entry name" value="Rhodanese-like domain"/>
    <property type="match status" value="1"/>
</dbReference>
<dbReference type="PANTHER" id="PTHR44086">
    <property type="entry name" value="THIOSULFATE SULFURTRANSFERASE RDL2, MITOCHONDRIAL-RELATED"/>
    <property type="match status" value="1"/>
</dbReference>
<dbReference type="STRING" id="658057.SAMN04488032_101494"/>
<evidence type="ECO:0000313" key="2">
    <source>
        <dbReference type="EMBL" id="SLN12918.1"/>
    </source>
</evidence>
<dbReference type="OrthoDB" id="9807812at2"/>
<dbReference type="GO" id="GO:0004792">
    <property type="term" value="F:thiosulfate-cyanide sulfurtransferase activity"/>
    <property type="evidence" value="ECO:0007669"/>
    <property type="project" value="TreeGrafter"/>
</dbReference>
<feature type="domain" description="Rhodanese" evidence="1">
    <location>
        <begin position="29"/>
        <end position="126"/>
    </location>
</feature>
<evidence type="ECO:0000259" key="1">
    <source>
        <dbReference type="PROSITE" id="PS50206"/>
    </source>
</evidence>
<protein>
    <submittedName>
        <fullName evidence="2">Molybdopterin biosynthesis protein MoeB</fullName>
    </submittedName>
</protein>
<dbReference type="EMBL" id="FWFW01000001">
    <property type="protein sequence ID" value="SLN12918.1"/>
    <property type="molecule type" value="Genomic_DNA"/>
</dbReference>
<dbReference type="InterPro" id="IPR001763">
    <property type="entry name" value="Rhodanese-like_dom"/>
</dbReference>
<dbReference type="InterPro" id="IPR036873">
    <property type="entry name" value="Rhodanese-like_dom_sf"/>
</dbReference>
<dbReference type="CDD" id="cd01447">
    <property type="entry name" value="Polysulfide_ST"/>
    <property type="match status" value="1"/>
</dbReference>
<proteinExistence type="predicted"/>
<evidence type="ECO:0000313" key="3">
    <source>
        <dbReference type="Proteomes" id="UP000193307"/>
    </source>
</evidence>
<dbReference type="PROSITE" id="PS50206">
    <property type="entry name" value="RHODANESE_3"/>
    <property type="match status" value="1"/>
</dbReference>
<dbReference type="Proteomes" id="UP000193307">
    <property type="component" value="Unassembled WGS sequence"/>
</dbReference>
<name>A0A1Y5RAH0_9RHOB</name>
<dbReference type="PANTHER" id="PTHR44086:SF13">
    <property type="entry name" value="THIOSULFATE SULFURTRANSFERASE PSPE"/>
    <property type="match status" value="1"/>
</dbReference>
<accession>A0A1Y5RAH0</accession>
<dbReference type="SUPFAM" id="SSF52821">
    <property type="entry name" value="Rhodanese/Cell cycle control phosphatase"/>
    <property type="match status" value="1"/>
</dbReference>
<dbReference type="Pfam" id="PF00581">
    <property type="entry name" value="Rhodanese"/>
    <property type="match status" value="1"/>
</dbReference>
<dbReference type="RefSeq" id="WP_085847080.1">
    <property type="nucleotide sequence ID" value="NZ_FNZV01000001.1"/>
</dbReference>
<sequence length="130" mass="14433">MTKTYQDLLSEAYDQITTIPTELAIDLADDPDTLIVDLRDRRELEREGKIAGAFHCPRGMLEFWIDPSSPYHKPALAEAKQIVFYCASAWRSALAAKAAQDMGFQNIAHIEGGFTAWKDASGMIENVAAK</sequence>